<proteinExistence type="predicted"/>
<protein>
    <submittedName>
        <fullName evidence="2">GNAT family N-acetyltransferase</fullName>
    </submittedName>
</protein>
<dbReference type="InterPro" id="IPR016181">
    <property type="entry name" value="Acyl_CoA_acyltransferase"/>
</dbReference>
<dbReference type="SUPFAM" id="SSF55729">
    <property type="entry name" value="Acyl-CoA N-acyltransferases (Nat)"/>
    <property type="match status" value="1"/>
</dbReference>
<organism evidence="2 3">
    <name type="scientific">Candidatus Ventrousia excrementavium</name>
    <dbReference type="NCBI Taxonomy" id="2840961"/>
    <lineage>
        <taxon>Bacteria</taxon>
        <taxon>Bacillati</taxon>
        <taxon>Bacillota</taxon>
        <taxon>Clostridia</taxon>
        <taxon>Eubacteriales</taxon>
        <taxon>Clostridiaceae</taxon>
        <taxon>Clostridiaceae incertae sedis</taxon>
        <taxon>Candidatus Ventrousia</taxon>
    </lineage>
</organism>
<dbReference type="AlphaFoldDB" id="A0A9D1IWL7"/>
<name>A0A9D1IWL7_9CLOT</name>
<dbReference type="EMBL" id="DVMR01000033">
    <property type="protein sequence ID" value="HIU43354.1"/>
    <property type="molecule type" value="Genomic_DNA"/>
</dbReference>
<evidence type="ECO:0000313" key="2">
    <source>
        <dbReference type="EMBL" id="HIU43354.1"/>
    </source>
</evidence>
<dbReference type="Gene3D" id="3.40.630.30">
    <property type="match status" value="1"/>
</dbReference>
<dbReference type="InterPro" id="IPR000182">
    <property type="entry name" value="GNAT_dom"/>
</dbReference>
<dbReference type="CDD" id="cd04301">
    <property type="entry name" value="NAT_SF"/>
    <property type="match status" value="1"/>
</dbReference>
<sequence>MVTIIPFTADKIDLVIAFEKQLRAEEPNTYYWEPDATYVQKLHDSFCDTRFQTAISLLAMRGGKVVGRIEASLITSRCDACCCSAYLDWICVLKSERHQHIGQIMLRELRSALKKSGVEVLIALIAKNKESQRFYHSVENASIHDEGIWIEV</sequence>
<evidence type="ECO:0000313" key="3">
    <source>
        <dbReference type="Proteomes" id="UP000824073"/>
    </source>
</evidence>
<feature type="domain" description="N-acetyltransferase" evidence="1">
    <location>
        <begin position="2"/>
        <end position="152"/>
    </location>
</feature>
<dbReference type="PROSITE" id="PS51186">
    <property type="entry name" value="GNAT"/>
    <property type="match status" value="1"/>
</dbReference>
<accession>A0A9D1IWL7</accession>
<evidence type="ECO:0000259" key="1">
    <source>
        <dbReference type="PROSITE" id="PS51186"/>
    </source>
</evidence>
<gene>
    <name evidence="2" type="ORF">IAB67_03550</name>
</gene>
<reference evidence="2" key="1">
    <citation type="submission" date="2020-10" db="EMBL/GenBank/DDBJ databases">
        <authorList>
            <person name="Gilroy R."/>
        </authorList>
    </citation>
    <scope>NUCLEOTIDE SEQUENCE</scope>
    <source>
        <strain evidence="2">CHK191-8634</strain>
    </source>
</reference>
<dbReference type="GO" id="GO:0016747">
    <property type="term" value="F:acyltransferase activity, transferring groups other than amino-acyl groups"/>
    <property type="evidence" value="ECO:0007669"/>
    <property type="project" value="InterPro"/>
</dbReference>
<reference evidence="2" key="2">
    <citation type="journal article" date="2021" name="PeerJ">
        <title>Extensive microbial diversity within the chicken gut microbiome revealed by metagenomics and culture.</title>
        <authorList>
            <person name="Gilroy R."/>
            <person name="Ravi A."/>
            <person name="Getino M."/>
            <person name="Pursley I."/>
            <person name="Horton D.L."/>
            <person name="Alikhan N.F."/>
            <person name="Baker D."/>
            <person name="Gharbi K."/>
            <person name="Hall N."/>
            <person name="Watson M."/>
            <person name="Adriaenssens E.M."/>
            <person name="Foster-Nyarko E."/>
            <person name="Jarju S."/>
            <person name="Secka A."/>
            <person name="Antonio M."/>
            <person name="Oren A."/>
            <person name="Chaudhuri R.R."/>
            <person name="La Ragione R."/>
            <person name="Hildebrand F."/>
            <person name="Pallen M.J."/>
        </authorList>
    </citation>
    <scope>NUCLEOTIDE SEQUENCE</scope>
    <source>
        <strain evidence="2">CHK191-8634</strain>
    </source>
</reference>
<comment type="caution">
    <text evidence="2">The sequence shown here is derived from an EMBL/GenBank/DDBJ whole genome shotgun (WGS) entry which is preliminary data.</text>
</comment>
<dbReference type="Pfam" id="PF00583">
    <property type="entry name" value="Acetyltransf_1"/>
    <property type="match status" value="1"/>
</dbReference>
<dbReference type="Proteomes" id="UP000824073">
    <property type="component" value="Unassembled WGS sequence"/>
</dbReference>